<feature type="region of interest" description="Disordered" evidence="1">
    <location>
        <begin position="365"/>
        <end position="397"/>
    </location>
</feature>
<organism evidence="3 4">
    <name type="scientific">Rotaria sordida</name>
    <dbReference type="NCBI Taxonomy" id="392033"/>
    <lineage>
        <taxon>Eukaryota</taxon>
        <taxon>Metazoa</taxon>
        <taxon>Spiralia</taxon>
        <taxon>Gnathifera</taxon>
        <taxon>Rotifera</taxon>
        <taxon>Eurotatoria</taxon>
        <taxon>Bdelloidea</taxon>
        <taxon>Philodinida</taxon>
        <taxon>Philodinidae</taxon>
        <taxon>Rotaria</taxon>
    </lineage>
</organism>
<dbReference type="EMBL" id="CAJNOL010002447">
    <property type="protein sequence ID" value="CAF1501308.1"/>
    <property type="molecule type" value="Genomic_DNA"/>
</dbReference>
<dbReference type="PROSITE" id="PS50053">
    <property type="entry name" value="UBIQUITIN_2"/>
    <property type="match status" value="1"/>
</dbReference>
<proteinExistence type="predicted"/>
<dbReference type="Proteomes" id="UP000663870">
    <property type="component" value="Unassembled WGS sequence"/>
</dbReference>
<keyword evidence="4" id="KW-1185">Reference proteome</keyword>
<evidence type="ECO:0000313" key="4">
    <source>
        <dbReference type="Proteomes" id="UP000663870"/>
    </source>
</evidence>
<evidence type="ECO:0000259" key="2">
    <source>
        <dbReference type="PROSITE" id="PS50053"/>
    </source>
</evidence>
<reference evidence="3" key="1">
    <citation type="submission" date="2021-02" db="EMBL/GenBank/DDBJ databases">
        <authorList>
            <person name="Nowell W R."/>
        </authorList>
    </citation>
    <scope>NUCLEOTIDE SEQUENCE</scope>
</reference>
<accession>A0A815T852</accession>
<feature type="compositionally biased region" description="Polar residues" evidence="1">
    <location>
        <begin position="379"/>
        <end position="393"/>
    </location>
</feature>
<dbReference type="SUPFAM" id="SSF54236">
    <property type="entry name" value="Ubiquitin-like"/>
    <property type="match status" value="2"/>
</dbReference>
<dbReference type="AlphaFoldDB" id="A0A815T852"/>
<dbReference type="InterPro" id="IPR029071">
    <property type="entry name" value="Ubiquitin-like_domsf"/>
</dbReference>
<dbReference type="Gene3D" id="3.10.20.90">
    <property type="entry name" value="Phosphatidylinositol 3-kinase Catalytic Subunit, Chain A, domain 1"/>
    <property type="match status" value="1"/>
</dbReference>
<gene>
    <name evidence="3" type="ORF">JXQ802_LOCUS40441</name>
</gene>
<comment type="caution">
    <text evidence="3">The sequence shown here is derived from an EMBL/GenBank/DDBJ whole genome shotgun (WGS) entry which is preliminary data.</text>
</comment>
<feature type="domain" description="Ubiquitin-like" evidence="2">
    <location>
        <begin position="441"/>
        <end position="490"/>
    </location>
</feature>
<dbReference type="Pfam" id="PF00240">
    <property type="entry name" value="ubiquitin"/>
    <property type="match status" value="1"/>
</dbReference>
<evidence type="ECO:0000313" key="3">
    <source>
        <dbReference type="EMBL" id="CAF1501308.1"/>
    </source>
</evidence>
<name>A0A815T852_9BILA</name>
<protein>
    <recommendedName>
        <fullName evidence="2">Ubiquitin-like domain-containing protein</fullName>
    </recommendedName>
</protein>
<evidence type="ECO:0000256" key="1">
    <source>
        <dbReference type="SAM" id="MobiDB-lite"/>
    </source>
</evidence>
<sequence>MGTTYDYTYEYEVTDTNRHHRNTGGNAGHYTQRTVGQQPHYGASLPHASRTDMMDSLANLQHDRIWHKLYDPVDADKATHETEIQRMARRQDRKVIKIEAAYGSDRQTFIVKRNYDLRVRDVQEDAATTFRIPIDQLILYWKGRNICETPNELLETLGIENNHTMRVCRGDDSAQQQRQRELRSYATMDQQYSSSNDIYRQQQQQPYYPQHQQQVYSNYPTMYDQQQQQQYTTSPRFYCDCTCAHGNYNNCNCCCHHGSTNYYQQLTSPNISGPVAATYVINLQIGFGDHVEGLIIGRPHPITVYDLQVELQQRFNIPLLEQNVSYNGMSLAQFPPDISLDAIGIVSNSFVSLWYKNFAPQNQQPSNEYYSPRQPVPLSYSNDGSRTPRTSDMSSRRMDFNNISGNETMPNSGNQEVLKIEVFHGSDRHVLILRSVNNVRIMDLMEELQRITTIPIQNQKLYYRGQELNLMRERSLRDVGIDNNAQVRLIGEPIKTRYEPLITGNRAN</sequence>
<dbReference type="InterPro" id="IPR000626">
    <property type="entry name" value="Ubiquitin-like_dom"/>
</dbReference>